<gene>
    <name evidence="1" type="ORF">ACOLOM_LOCUS2812</name>
</gene>
<evidence type="ECO:0000313" key="1">
    <source>
        <dbReference type="EMBL" id="CAG8501326.1"/>
    </source>
</evidence>
<reference evidence="1" key="1">
    <citation type="submission" date="2021-06" db="EMBL/GenBank/DDBJ databases">
        <authorList>
            <person name="Kallberg Y."/>
            <person name="Tangrot J."/>
            <person name="Rosling A."/>
        </authorList>
    </citation>
    <scope>NUCLEOTIDE SEQUENCE</scope>
    <source>
        <strain evidence="1">CL356</strain>
    </source>
</reference>
<accession>A0ACA9L007</accession>
<organism evidence="1 2">
    <name type="scientific">Acaulospora colombiana</name>
    <dbReference type="NCBI Taxonomy" id="27376"/>
    <lineage>
        <taxon>Eukaryota</taxon>
        <taxon>Fungi</taxon>
        <taxon>Fungi incertae sedis</taxon>
        <taxon>Mucoromycota</taxon>
        <taxon>Glomeromycotina</taxon>
        <taxon>Glomeromycetes</taxon>
        <taxon>Diversisporales</taxon>
        <taxon>Acaulosporaceae</taxon>
        <taxon>Acaulospora</taxon>
    </lineage>
</organism>
<comment type="caution">
    <text evidence="1">The sequence shown here is derived from an EMBL/GenBank/DDBJ whole genome shotgun (WGS) entry which is preliminary data.</text>
</comment>
<proteinExistence type="predicted"/>
<dbReference type="Proteomes" id="UP000789525">
    <property type="component" value="Unassembled WGS sequence"/>
</dbReference>
<evidence type="ECO:0000313" key="2">
    <source>
        <dbReference type="Proteomes" id="UP000789525"/>
    </source>
</evidence>
<sequence>MESQPYDFQLNDENRRITICSSYHNDLNNFEQDAKMLTTPKIVKKIDDMLRNPQLVKQSKRSSVGSDARPITELDSPNIKITTTTYTLTNVPSDALAPAPQVNVTHDY</sequence>
<keyword evidence="2" id="KW-1185">Reference proteome</keyword>
<name>A0ACA9L007_9GLOM</name>
<dbReference type="EMBL" id="CAJVPT010003868">
    <property type="protein sequence ID" value="CAG8501326.1"/>
    <property type="molecule type" value="Genomic_DNA"/>
</dbReference>
<protein>
    <submittedName>
        <fullName evidence="1">5732_t:CDS:1</fullName>
    </submittedName>
</protein>